<dbReference type="EC" id="3.6.4.12" evidence="3"/>
<comment type="similarity">
    <text evidence="2 14">Belongs to the MCM family.</text>
</comment>
<dbReference type="InterPro" id="IPR041562">
    <property type="entry name" value="MCM_lid"/>
</dbReference>
<dbReference type="EMBL" id="JALJOT010000003">
    <property type="protein sequence ID" value="KAK9916380.1"/>
    <property type="molecule type" value="Genomic_DNA"/>
</dbReference>
<dbReference type="SMART" id="SM00382">
    <property type="entry name" value="AAA"/>
    <property type="match status" value="1"/>
</dbReference>
<evidence type="ECO:0000256" key="10">
    <source>
        <dbReference type="ARBA" id="ARBA00023204"/>
    </source>
</evidence>
<name>A0ABR2YXA5_9CHLO</name>
<evidence type="ECO:0000256" key="13">
    <source>
        <dbReference type="ARBA" id="ARBA00047995"/>
    </source>
</evidence>
<dbReference type="PANTHER" id="PTHR11630">
    <property type="entry name" value="DNA REPLICATION LICENSING FACTOR MCM FAMILY MEMBER"/>
    <property type="match status" value="1"/>
</dbReference>
<dbReference type="InterPro" id="IPR003593">
    <property type="entry name" value="AAA+_ATPase"/>
</dbReference>
<keyword evidence="5" id="KW-0227">DNA damage</keyword>
<evidence type="ECO:0000256" key="7">
    <source>
        <dbReference type="ARBA" id="ARBA00022806"/>
    </source>
</evidence>
<dbReference type="Pfam" id="PF17855">
    <property type="entry name" value="MCM_lid"/>
    <property type="match status" value="1"/>
</dbReference>
<evidence type="ECO:0000256" key="5">
    <source>
        <dbReference type="ARBA" id="ARBA00022763"/>
    </source>
</evidence>
<evidence type="ECO:0000256" key="3">
    <source>
        <dbReference type="ARBA" id="ARBA00012551"/>
    </source>
</evidence>
<dbReference type="InterPro" id="IPR027417">
    <property type="entry name" value="P-loop_NTPase"/>
</dbReference>
<comment type="caution">
    <text evidence="16">The sequence shown here is derived from an EMBL/GenBank/DDBJ whole genome shotgun (WGS) entry which is preliminary data.</text>
</comment>
<organism evidence="16 17">
    <name type="scientific">Coccomyxa subellipsoidea</name>
    <dbReference type="NCBI Taxonomy" id="248742"/>
    <lineage>
        <taxon>Eukaryota</taxon>
        <taxon>Viridiplantae</taxon>
        <taxon>Chlorophyta</taxon>
        <taxon>core chlorophytes</taxon>
        <taxon>Trebouxiophyceae</taxon>
        <taxon>Trebouxiophyceae incertae sedis</taxon>
        <taxon>Coccomyxaceae</taxon>
        <taxon>Coccomyxa</taxon>
    </lineage>
</organism>
<dbReference type="Pfam" id="PF00493">
    <property type="entry name" value="MCM"/>
    <property type="match status" value="1"/>
</dbReference>
<dbReference type="InterPro" id="IPR012340">
    <property type="entry name" value="NA-bd_OB-fold"/>
</dbReference>
<evidence type="ECO:0000256" key="4">
    <source>
        <dbReference type="ARBA" id="ARBA00022741"/>
    </source>
</evidence>
<comment type="subcellular location">
    <subcellularLocation>
        <location evidence="1">Nucleus</location>
    </subcellularLocation>
</comment>
<dbReference type="SMART" id="SM00350">
    <property type="entry name" value="MCM"/>
    <property type="match status" value="1"/>
</dbReference>
<evidence type="ECO:0000256" key="1">
    <source>
        <dbReference type="ARBA" id="ARBA00004123"/>
    </source>
</evidence>
<keyword evidence="8 14" id="KW-0067">ATP-binding</keyword>
<dbReference type="PRINTS" id="PR01657">
    <property type="entry name" value="MCMFAMILY"/>
</dbReference>
<dbReference type="Gene3D" id="2.40.50.140">
    <property type="entry name" value="Nucleic acid-binding proteins"/>
    <property type="match status" value="1"/>
</dbReference>
<feature type="domain" description="MCM C-terminal AAA(+) ATPase" evidence="15">
    <location>
        <begin position="278"/>
        <end position="481"/>
    </location>
</feature>
<dbReference type="SUPFAM" id="SSF52540">
    <property type="entry name" value="P-loop containing nucleoside triphosphate hydrolases"/>
    <property type="match status" value="1"/>
</dbReference>
<dbReference type="Gene3D" id="2.20.28.10">
    <property type="match status" value="1"/>
</dbReference>
<evidence type="ECO:0000256" key="12">
    <source>
        <dbReference type="ARBA" id="ARBA00042301"/>
    </source>
</evidence>
<keyword evidence="7" id="KW-0347">Helicase</keyword>
<proteinExistence type="inferred from homology"/>
<dbReference type="PROSITE" id="PS50051">
    <property type="entry name" value="MCM_2"/>
    <property type="match status" value="1"/>
</dbReference>
<keyword evidence="11" id="KW-0539">Nucleus</keyword>
<dbReference type="InterPro" id="IPR033762">
    <property type="entry name" value="MCM_OB"/>
</dbReference>
<keyword evidence="9 14" id="KW-0238">DNA-binding</keyword>
<reference evidence="16 17" key="1">
    <citation type="journal article" date="2024" name="Nat. Commun.">
        <title>Phylogenomics reveals the evolutionary origins of lichenization in chlorophyte algae.</title>
        <authorList>
            <person name="Puginier C."/>
            <person name="Libourel C."/>
            <person name="Otte J."/>
            <person name="Skaloud P."/>
            <person name="Haon M."/>
            <person name="Grisel S."/>
            <person name="Petersen M."/>
            <person name="Berrin J.G."/>
            <person name="Delaux P.M."/>
            <person name="Dal Grande F."/>
            <person name="Keller J."/>
        </authorList>
    </citation>
    <scope>NUCLEOTIDE SEQUENCE [LARGE SCALE GENOMIC DNA]</scope>
    <source>
        <strain evidence="16 17">SAG 216-7</strain>
    </source>
</reference>
<evidence type="ECO:0000256" key="9">
    <source>
        <dbReference type="ARBA" id="ARBA00023125"/>
    </source>
</evidence>
<evidence type="ECO:0000259" key="15">
    <source>
        <dbReference type="PROSITE" id="PS50051"/>
    </source>
</evidence>
<evidence type="ECO:0000313" key="16">
    <source>
        <dbReference type="EMBL" id="KAK9916380.1"/>
    </source>
</evidence>
<dbReference type="PANTHER" id="PTHR11630:SF48">
    <property type="entry name" value="DNA HELICASE MCM9"/>
    <property type="match status" value="1"/>
</dbReference>
<dbReference type="Proteomes" id="UP001491310">
    <property type="component" value="Unassembled WGS sequence"/>
</dbReference>
<protein>
    <recommendedName>
        <fullName evidence="3">DNA helicase</fullName>
        <ecNumber evidence="3">3.6.4.12</ecNumber>
    </recommendedName>
    <alternativeName>
        <fullName evidence="12">Minichromosome maintenance 9</fullName>
    </alternativeName>
</protein>
<keyword evidence="17" id="KW-1185">Reference proteome</keyword>
<keyword evidence="4 14" id="KW-0547">Nucleotide-binding</keyword>
<evidence type="ECO:0000256" key="14">
    <source>
        <dbReference type="RuleBase" id="RU004070"/>
    </source>
</evidence>
<dbReference type="SUPFAM" id="SSF50249">
    <property type="entry name" value="Nucleic acid-binding proteins"/>
    <property type="match status" value="1"/>
</dbReference>
<accession>A0ABR2YXA5</accession>
<comment type="catalytic activity">
    <reaction evidence="13">
        <text>ATP + H2O = ADP + phosphate + H(+)</text>
        <dbReference type="Rhea" id="RHEA:13065"/>
        <dbReference type="ChEBI" id="CHEBI:15377"/>
        <dbReference type="ChEBI" id="CHEBI:15378"/>
        <dbReference type="ChEBI" id="CHEBI:30616"/>
        <dbReference type="ChEBI" id="CHEBI:43474"/>
        <dbReference type="ChEBI" id="CHEBI:456216"/>
        <dbReference type="EC" id="3.6.4.12"/>
    </reaction>
</comment>
<dbReference type="Pfam" id="PF17207">
    <property type="entry name" value="MCM_OB"/>
    <property type="match status" value="1"/>
</dbReference>
<evidence type="ECO:0000313" key="17">
    <source>
        <dbReference type="Proteomes" id="UP001491310"/>
    </source>
</evidence>
<evidence type="ECO:0000256" key="6">
    <source>
        <dbReference type="ARBA" id="ARBA00022801"/>
    </source>
</evidence>
<evidence type="ECO:0000256" key="8">
    <source>
        <dbReference type="ARBA" id="ARBA00022840"/>
    </source>
</evidence>
<gene>
    <name evidence="16" type="ORF">WJX75_002045</name>
</gene>
<keyword evidence="10" id="KW-0234">DNA repair</keyword>
<keyword evidence="6" id="KW-0378">Hydrolase</keyword>
<dbReference type="InterPro" id="IPR058768">
    <property type="entry name" value="MCM9_N"/>
</dbReference>
<sequence length="638" mass="70022">MYTCAVRENEEPADCVDENPHFLSYLITCCRQEVTSLLSSREDDAHHSFPLSLLNLGNSHCGLAELLVREPLTTLQIFREAIIEAQQALVDQGLDGTVKYSVHPRLLSLPQHLDAEHSWLHPPIGRVRSAHAGRLLTVAGKVIRTGPVQILEARQIYECTRCRHRFSVEADLAQRQVVLPVPKSCPLPDCKSTTVHQIAEESEHTDYQEIRVQEQAQSLSMGALPQSMTVILTDDLADSCRPGDDLENQRSDAIELTASTTRSFSDLWKASTDKPLATRNQIVSSVCPQLYGLFTVKLALLLMLIGGLERVDENGTRIRGQVHMLLVGDPGIGKSQLMKYAAKLSQRSVVTTGKGSSAAGLTVAAVKEGGQWALEAGALVLADGGLCCIDEFDGMREAQRATVHEAMEQQSVSVAKAGLVTSLSTKATVLGVTNPKGSYNPRDSLEVNTGLSGPLLSRFDLVMVLRDAQGADWDATVSEHILSGHQGHDTLHHQSPDKCSDTCSKVWTVERLRQYICWVKEAFQPDMSREAEHILLAYWQMARGRDDRQAARSTVRMLESLVRLSQAHARLMARHIVSRQDAAVAIMLVEACSDTSGSLSSGDVLQSRCPADPDTEHMKVEARITTTLSAWQGTLNNY</sequence>
<evidence type="ECO:0000256" key="11">
    <source>
        <dbReference type="ARBA" id="ARBA00023242"/>
    </source>
</evidence>
<dbReference type="InterPro" id="IPR001208">
    <property type="entry name" value="MCM_dom"/>
</dbReference>
<dbReference type="InterPro" id="IPR031327">
    <property type="entry name" value="MCM"/>
</dbReference>
<evidence type="ECO:0000256" key="2">
    <source>
        <dbReference type="ARBA" id="ARBA00008010"/>
    </source>
</evidence>
<dbReference type="Gene3D" id="3.40.50.300">
    <property type="entry name" value="P-loop containing nucleotide triphosphate hydrolases"/>
    <property type="match status" value="1"/>
</dbReference>
<dbReference type="Pfam" id="PF26066">
    <property type="entry name" value="MCM9_N"/>
    <property type="match status" value="1"/>
</dbReference>